<proteinExistence type="predicted"/>
<organism evidence="5 6">
    <name type="scientific">Colletotrichum fioriniae PJ7</name>
    <dbReference type="NCBI Taxonomy" id="1445577"/>
    <lineage>
        <taxon>Eukaryota</taxon>
        <taxon>Fungi</taxon>
        <taxon>Dikarya</taxon>
        <taxon>Ascomycota</taxon>
        <taxon>Pezizomycotina</taxon>
        <taxon>Sordariomycetes</taxon>
        <taxon>Hypocreomycetidae</taxon>
        <taxon>Glomerellales</taxon>
        <taxon>Glomerellaceae</taxon>
        <taxon>Colletotrichum</taxon>
        <taxon>Colletotrichum acutatum species complex</taxon>
    </lineage>
</organism>
<dbReference type="Pfam" id="PF00172">
    <property type="entry name" value="Zn_clus"/>
    <property type="match status" value="1"/>
</dbReference>
<dbReference type="SMART" id="SM00066">
    <property type="entry name" value="GAL4"/>
    <property type="match status" value="1"/>
</dbReference>
<evidence type="ECO:0000259" key="4">
    <source>
        <dbReference type="PROSITE" id="PS50048"/>
    </source>
</evidence>
<dbReference type="AlphaFoldDB" id="A0A010RY26"/>
<dbReference type="InterPro" id="IPR036864">
    <property type="entry name" value="Zn2-C6_fun-type_DNA-bd_sf"/>
</dbReference>
<evidence type="ECO:0000256" key="2">
    <source>
        <dbReference type="ARBA" id="ARBA00023242"/>
    </source>
</evidence>
<dbReference type="Pfam" id="PF11951">
    <property type="entry name" value="Fungal_trans_2"/>
    <property type="match status" value="1"/>
</dbReference>
<dbReference type="GO" id="GO:0045944">
    <property type="term" value="P:positive regulation of transcription by RNA polymerase II"/>
    <property type="evidence" value="ECO:0007669"/>
    <property type="project" value="TreeGrafter"/>
</dbReference>
<keyword evidence="6" id="KW-1185">Reference proteome</keyword>
<comment type="caution">
    <text evidence="5">The sequence shown here is derived from an EMBL/GenBank/DDBJ whole genome shotgun (WGS) entry which is preliminary data.</text>
</comment>
<feature type="domain" description="Zn(2)-C6 fungal-type" evidence="4">
    <location>
        <begin position="75"/>
        <end position="103"/>
    </location>
</feature>
<gene>
    <name evidence="5" type="ORF">CFIO01_08979</name>
</gene>
<dbReference type="PANTHER" id="PTHR37534:SF8">
    <property type="entry name" value="ZN(II)2CYS6 TRANSCRIPTION FACTOR (EUROFUNG)"/>
    <property type="match status" value="1"/>
</dbReference>
<dbReference type="eggNOG" id="ENOG502SI0U">
    <property type="taxonomic scope" value="Eukaryota"/>
</dbReference>
<dbReference type="InterPro" id="IPR001138">
    <property type="entry name" value="Zn2Cys6_DnaBD"/>
</dbReference>
<dbReference type="STRING" id="1445577.A0A010RY26"/>
<dbReference type="GO" id="GO:0008270">
    <property type="term" value="F:zinc ion binding"/>
    <property type="evidence" value="ECO:0007669"/>
    <property type="project" value="InterPro"/>
</dbReference>
<accession>A0A010RY26</accession>
<name>A0A010RY26_9PEZI</name>
<feature type="region of interest" description="Disordered" evidence="3">
    <location>
        <begin position="1"/>
        <end position="25"/>
    </location>
</feature>
<comment type="subcellular location">
    <subcellularLocation>
        <location evidence="1">Nucleus</location>
    </subcellularLocation>
</comment>
<dbReference type="EMBL" id="JARH01000097">
    <property type="protein sequence ID" value="EXF85471.1"/>
    <property type="molecule type" value="Genomic_DNA"/>
</dbReference>
<dbReference type="GO" id="GO:0000976">
    <property type="term" value="F:transcription cis-regulatory region binding"/>
    <property type="evidence" value="ECO:0007669"/>
    <property type="project" value="TreeGrafter"/>
</dbReference>
<reference evidence="5 6" key="1">
    <citation type="submission" date="2014-02" db="EMBL/GenBank/DDBJ databases">
        <title>The genome sequence of Colletotrichum fioriniae PJ7.</title>
        <authorList>
            <person name="Baroncelli R."/>
            <person name="Thon M.R."/>
        </authorList>
    </citation>
    <scope>NUCLEOTIDE SEQUENCE [LARGE SCALE GENOMIC DNA]</scope>
    <source>
        <strain evidence="5 6">PJ7</strain>
    </source>
</reference>
<dbReference type="OrthoDB" id="5130013at2759"/>
<dbReference type="Proteomes" id="UP000020467">
    <property type="component" value="Unassembled WGS sequence"/>
</dbReference>
<dbReference type="InterPro" id="IPR021858">
    <property type="entry name" value="Fun_TF"/>
</dbReference>
<evidence type="ECO:0000313" key="6">
    <source>
        <dbReference type="Proteomes" id="UP000020467"/>
    </source>
</evidence>
<evidence type="ECO:0000256" key="1">
    <source>
        <dbReference type="ARBA" id="ARBA00004123"/>
    </source>
</evidence>
<dbReference type="Gene3D" id="4.10.240.10">
    <property type="entry name" value="Zn(2)-C6 fungal-type DNA-binding domain"/>
    <property type="match status" value="1"/>
</dbReference>
<dbReference type="CDD" id="cd00067">
    <property type="entry name" value="GAL4"/>
    <property type="match status" value="1"/>
</dbReference>
<dbReference type="SUPFAM" id="SSF57701">
    <property type="entry name" value="Zn2/Cys6 DNA-binding domain"/>
    <property type="match status" value="1"/>
</dbReference>
<dbReference type="GO" id="GO:0005634">
    <property type="term" value="C:nucleus"/>
    <property type="evidence" value="ECO:0007669"/>
    <property type="project" value="UniProtKB-SubCell"/>
</dbReference>
<dbReference type="GO" id="GO:0000981">
    <property type="term" value="F:DNA-binding transcription factor activity, RNA polymerase II-specific"/>
    <property type="evidence" value="ECO:0007669"/>
    <property type="project" value="InterPro"/>
</dbReference>
<evidence type="ECO:0000313" key="5">
    <source>
        <dbReference type="EMBL" id="EXF85471.1"/>
    </source>
</evidence>
<dbReference type="PROSITE" id="PS50048">
    <property type="entry name" value="ZN2_CY6_FUNGAL_2"/>
    <property type="match status" value="1"/>
</dbReference>
<dbReference type="PROSITE" id="PS00463">
    <property type="entry name" value="ZN2_CY6_FUNGAL_1"/>
    <property type="match status" value="1"/>
</dbReference>
<feature type="region of interest" description="Disordered" evidence="3">
    <location>
        <begin position="48"/>
        <end position="67"/>
    </location>
</feature>
<evidence type="ECO:0000256" key="3">
    <source>
        <dbReference type="SAM" id="MobiDB-lite"/>
    </source>
</evidence>
<dbReference type="KEGG" id="cfj:CFIO01_08979"/>
<sequence>MGPSADRIICRPPDPPGLPFDKKNTPLRPPANFHLLCLHTSPGLNFTQTSNVKDTRQPTNDVPSAMPDASHASNSCWTCRQKRAKCDRLLPTCLRCTSLKLQCQGYDRPKKLVWTNSVASRGKMMGKATFGADQEPNDDLAVTRPCQSGSLAVGHSWDTLREALPPSLDVSWSLIDPDLQDLSIDCRKYIRYFDMEMSKECVVYQTTSNPFLSLMPLMSRSHALSHAMIAISAFHYSHRLIINQMQVPYAERRGIEVDNTSLWHKSQGRDWQLSQPNFSPSLRVALAHKQRALQYLKVEIQDDNVTNNDAAVAAIVLFICMDVVEFGSRGWEHHLGGAGEILQQRKASLQNRSLGTDHWLEYFDTAYTTFGIMGATLAPAKGSFSQQLASLDPSLLRILRKSEDQTWVGCPAELLYLVSIINSMRSLPTCSEVEQPKVAELCKGLENFSPSAWAENFPDPEHYQSRSHLAHAYKTAVEVYASHIVGPLLGQGQHLSTLYLDGATRSAILHMLSISAQDFHVKSLVWPAFVIGAEIQAADLKMMVREIFRNIWISSCCYNARNAIEMLERIWARDDDEKMAKSWLNYLWSLEDSWLFL</sequence>
<dbReference type="HOGENOM" id="CLU_020030_0_0_1"/>
<dbReference type="PANTHER" id="PTHR37534">
    <property type="entry name" value="TRANSCRIPTIONAL ACTIVATOR PROTEIN UGA3"/>
    <property type="match status" value="1"/>
</dbReference>
<protein>
    <recommendedName>
        <fullName evidence="4">Zn(2)-C6 fungal-type domain-containing protein</fullName>
    </recommendedName>
</protein>
<keyword evidence="2" id="KW-0539">Nucleus</keyword>
<feature type="compositionally biased region" description="Polar residues" evidence="3">
    <location>
        <begin position="48"/>
        <end position="62"/>
    </location>
</feature>